<dbReference type="GO" id="GO:0046872">
    <property type="term" value="F:metal ion binding"/>
    <property type="evidence" value="ECO:0007669"/>
    <property type="project" value="UniProtKB-KW"/>
</dbReference>
<dbReference type="NCBIfam" id="TIGR02481">
    <property type="entry name" value="hemeryth_dom"/>
    <property type="match status" value="1"/>
</dbReference>
<proteinExistence type="inferred from homology"/>
<evidence type="ECO:0000313" key="6">
    <source>
        <dbReference type="Proteomes" id="UP000231658"/>
    </source>
</evidence>
<name>A0A1C3RE27_9PROT</name>
<dbReference type="STRING" id="1867952.MTBPR1_100188"/>
<keyword evidence="6" id="KW-1185">Reference proteome</keyword>
<dbReference type="NCBIfam" id="NF033749">
    <property type="entry name" value="bact_hemeryth"/>
    <property type="match status" value="1"/>
</dbReference>
<sequence length="141" mass="16568">MADGMEQLFWNEKKYSVGCDTIDQQHKQIFGLINQLSTASSEMIDDEMIMAILEELLEYSQEHLRYEEEVMEKCNYADLENHKQQHWQYLEKVSALSVSAMGAEKEATKDIVTFLNKWWGQHILAEDMKYRPAIEKMKGKI</sequence>
<dbReference type="RefSeq" id="WP_069186253.1">
    <property type="nucleotide sequence ID" value="NZ_FLYE01000002.1"/>
</dbReference>
<reference evidence="5 6" key="1">
    <citation type="submission" date="2016-07" db="EMBL/GenBank/DDBJ databases">
        <authorList>
            <person name="Lefevre C.T."/>
        </authorList>
    </citation>
    <scope>NUCLEOTIDE SEQUENCE [LARGE SCALE GENOMIC DNA]</scope>
    <source>
        <strain evidence="5">PR1</strain>
    </source>
</reference>
<keyword evidence="3" id="KW-0408">Iron</keyword>
<dbReference type="PANTHER" id="PTHR37164">
    <property type="entry name" value="BACTERIOHEMERYTHRIN"/>
    <property type="match status" value="1"/>
</dbReference>
<dbReference type="InterPro" id="IPR035938">
    <property type="entry name" value="Hemerythrin-like_sf"/>
</dbReference>
<evidence type="ECO:0000259" key="4">
    <source>
        <dbReference type="Pfam" id="PF01814"/>
    </source>
</evidence>
<dbReference type="InterPro" id="IPR050669">
    <property type="entry name" value="Hemerythrin"/>
</dbReference>
<protein>
    <recommendedName>
        <fullName evidence="4">Hemerythrin-like domain-containing protein</fullName>
    </recommendedName>
</protein>
<comment type="similarity">
    <text evidence="1">Belongs to the hemerythrin family.</text>
</comment>
<gene>
    <name evidence="5" type="ORF">MTBPR1_100188</name>
</gene>
<organism evidence="5 6">
    <name type="scientific">Candidatus Terasakiella magnetica</name>
    <dbReference type="NCBI Taxonomy" id="1867952"/>
    <lineage>
        <taxon>Bacteria</taxon>
        <taxon>Pseudomonadati</taxon>
        <taxon>Pseudomonadota</taxon>
        <taxon>Alphaproteobacteria</taxon>
        <taxon>Rhodospirillales</taxon>
        <taxon>Terasakiellaceae</taxon>
        <taxon>Terasakiella</taxon>
    </lineage>
</organism>
<dbReference type="InterPro" id="IPR012312">
    <property type="entry name" value="Hemerythrin-like"/>
</dbReference>
<dbReference type="EMBL" id="FLYE01000002">
    <property type="protein sequence ID" value="SCA55547.1"/>
    <property type="molecule type" value="Genomic_DNA"/>
</dbReference>
<dbReference type="InterPro" id="IPR012827">
    <property type="entry name" value="Hemerythrin_metal-bd"/>
</dbReference>
<evidence type="ECO:0000313" key="5">
    <source>
        <dbReference type="EMBL" id="SCA55547.1"/>
    </source>
</evidence>
<feature type="domain" description="Hemerythrin-like" evidence="4">
    <location>
        <begin position="20"/>
        <end position="133"/>
    </location>
</feature>
<dbReference type="Pfam" id="PF01814">
    <property type="entry name" value="Hemerythrin"/>
    <property type="match status" value="1"/>
</dbReference>
<accession>A0A1C3RE27</accession>
<dbReference type="AlphaFoldDB" id="A0A1C3RE27"/>
<dbReference type="CDD" id="cd12107">
    <property type="entry name" value="Hemerythrin"/>
    <property type="match status" value="1"/>
</dbReference>
<keyword evidence="2" id="KW-0479">Metal-binding</keyword>
<dbReference type="SUPFAM" id="SSF47188">
    <property type="entry name" value="Hemerythrin-like"/>
    <property type="match status" value="1"/>
</dbReference>
<dbReference type="Proteomes" id="UP000231658">
    <property type="component" value="Unassembled WGS sequence"/>
</dbReference>
<evidence type="ECO:0000256" key="3">
    <source>
        <dbReference type="ARBA" id="ARBA00023004"/>
    </source>
</evidence>
<dbReference type="PANTHER" id="PTHR37164:SF1">
    <property type="entry name" value="BACTERIOHEMERYTHRIN"/>
    <property type="match status" value="1"/>
</dbReference>
<evidence type="ECO:0000256" key="2">
    <source>
        <dbReference type="ARBA" id="ARBA00022723"/>
    </source>
</evidence>
<dbReference type="Gene3D" id="1.20.120.50">
    <property type="entry name" value="Hemerythrin-like"/>
    <property type="match status" value="1"/>
</dbReference>
<evidence type="ECO:0000256" key="1">
    <source>
        <dbReference type="ARBA" id="ARBA00010587"/>
    </source>
</evidence>